<dbReference type="CDD" id="cd00303">
    <property type="entry name" value="retropepsin_like"/>
    <property type="match status" value="1"/>
</dbReference>
<dbReference type="OrthoDB" id="4488294at2759"/>
<keyword evidence="1" id="KW-0378">Hydrolase</keyword>
<dbReference type="InterPro" id="IPR021109">
    <property type="entry name" value="Peptidase_aspartic_dom_sf"/>
</dbReference>
<dbReference type="RefSeq" id="XP_037141152.1">
    <property type="nucleotide sequence ID" value="XM_037285256.1"/>
</dbReference>
<reference evidence="4 5" key="1">
    <citation type="submission" date="2020-06" db="EMBL/GenBank/DDBJ databases">
        <title>The yeast mating-type switching endonuclease HO is a domesticated member of an unorthodox homing genetic element family.</title>
        <authorList>
            <person name="Coughlan A.Y."/>
            <person name="Lombardi L."/>
            <person name="Braun-Galleani S."/>
            <person name="Martos A.R."/>
            <person name="Galeote V."/>
            <person name="Bigey F."/>
            <person name="Dequin S."/>
            <person name="Byrne K.P."/>
            <person name="Wolfe K.H."/>
        </authorList>
    </citation>
    <scope>NUCLEOTIDE SEQUENCE [LARGE SCALE GENOMIC DNA]</scope>
    <source>
        <strain evidence="4 5">CBS764</strain>
    </source>
</reference>
<dbReference type="Gene3D" id="2.40.70.10">
    <property type="entry name" value="Acid Proteases"/>
    <property type="match status" value="1"/>
</dbReference>
<protein>
    <recommendedName>
        <fullName evidence="3">Peptidase A2 domain-containing protein</fullName>
    </recommendedName>
</protein>
<evidence type="ECO:0000256" key="2">
    <source>
        <dbReference type="SAM" id="MobiDB-lite"/>
    </source>
</evidence>
<dbReference type="AlphaFoldDB" id="A0A7G3ZLU2"/>
<keyword evidence="5" id="KW-1185">Reference proteome</keyword>
<dbReference type="EMBL" id="CP059252">
    <property type="protein sequence ID" value="QLL34478.1"/>
    <property type="molecule type" value="Genomic_DNA"/>
</dbReference>
<organism evidence="4 5">
    <name type="scientific">Torulaspora globosa</name>
    <dbReference type="NCBI Taxonomy" id="48254"/>
    <lineage>
        <taxon>Eukaryota</taxon>
        <taxon>Fungi</taxon>
        <taxon>Dikarya</taxon>
        <taxon>Ascomycota</taxon>
        <taxon>Saccharomycotina</taxon>
        <taxon>Saccharomycetes</taxon>
        <taxon>Saccharomycetales</taxon>
        <taxon>Saccharomycetaceae</taxon>
        <taxon>Torulaspora</taxon>
    </lineage>
</organism>
<dbReference type="InterPro" id="IPR032567">
    <property type="entry name" value="RTL1-rel"/>
</dbReference>
<accession>A0A7G3ZLU2</accession>
<gene>
    <name evidence="4" type="ORF">HG536_0G03400</name>
</gene>
<name>A0A7G3ZLU2_9SACH</name>
<dbReference type="Gene3D" id="3.10.10.10">
    <property type="entry name" value="HIV Type 1 Reverse Transcriptase, subunit A, domain 1"/>
    <property type="match status" value="1"/>
</dbReference>
<dbReference type="InterPro" id="IPR001995">
    <property type="entry name" value="Peptidase_A2_cat"/>
</dbReference>
<dbReference type="Pfam" id="PF12384">
    <property type="entry name" value="Peptidase_A2B"/>
    <property type="match status" value="1"/>
</dbReference>
<feature type="compositionally biased region" description="Basic and acidic residues" evidence="2">
    <location>
        <begin position="24"/>
        <end position="35"/>
    </location>
</feature>
<sequence>MILASNSCGENRSAECTTNTHGATDTDRLKDHLANGDDLDSQTEIDAVRTGYRRRRPDPADNPKANSLKRSASGYRSSVSALNAGPANIGRRTALKRGLANYCQSDCSTVLIATEKTAKYSRKPQSQKPPLVGHRREITVLVGNKPTTMLSDTGAGTSLIAAHRAQALNLKTYKTRPIAIKGATSDNSARCTEATILEFKYQNQQFEIPVYVTTAINPDIIIGNPVLETNPRLGQTLDRSSINLATPETEPDWPIGLILTNEDRQVRRFHKKQNRTLSGYIVQVQAIECCDATDTPDPSTFSRLPQYLQEKFRQTVRNDLPRSALDKKEIFHEIETKPNARMPRIPPHRRSPKEEGEIVKIVDELLEKGFIGPSKSPFSSPVVLVKSSCSLNQECIL</sequence>
<feature type="domain" description="Peptidase A2" evidence="3">
    <location>
        <begin position="147"/>
        <end position="226"/>
    </location>
</feature>
<dbReference type="GO" id="GO:0004190">
    <property type="term" value="F:aspartic-type endopeptidase activity"/>
    <property type="evidence" value="ECO:0007669"/>
    <property type="project" value="InterPro"/>
</dbReference>
<dbReference type="GeneID" id="59327719"/>
<dbReference type="GO" id="GO:0006508">
    <property type="term" value="P:proteolysis"/>
    <property type="evidence" value="ECO:0007669"/>
    <property type="project" value="InterPro"/>
</dbReference>
<proteinExistence type="predicted"/>
<dbReference type="SUPFAM" id="SSF56672">
    <property type="entry name" value="DNA/RNA polymerases"/>
    <property type="match status" value="1"/>
</dbReference>
<dbReference type="SUPFAM" id="SSF50630">
    <property type="entry name" value="Acid proteases"/>
    <property type="match status" value="1"/>
</dbReference>
<feature type="compositionally biased region" description="Polar residues" evidence="2">
    <location>
        <begin position="1"/>
        <end position="23"/>
    </location>
</feature>
<dbReference type="InterPro" id="IPR043502">
    <property type="entry name" value="DNA/RNA_pol_sf"/>
</dbReference>
<evidence type="ECO:0000256" key="1">
    <source>
        <dbReference type="ARBA" id="ARBA00022801"/>
    </source>
</evidence>
<dbReference type="PANTHER" id="PTHR15503:SF22">
    <property type="entry name" value="TRANSPOSON TY3-I GAG POLYPROTEIN"/>
    <property type="match status" value="1"/>
</dbReference>
<evidence type="ECO:0000313" key="5">
    <source>
        <dbReference type="Proteomes" id="UP000515788"/>
    </source>
</evidence>
<feature type="compositionally biased region" description="Polar residues" evidence="2">
    <location>
        <begin position="64"/>
        <end position="77"/>
    </location>
</feature>
<feature type="region of interest" description="Disordered" evidence="2">
    <location>
        <begin position="1"/>
        <end position="77"/>
    </location>
</feature>
<dbReference type="Proteomes" id="UP000515788">
    <property type="component" value="Chromosome 7"/>
</dbReference>
<dbReference type="PROSITE" id="PS50175">
    <property type="entry name" value="ASP_PROT_RETROV"/>
    <property type="match status" value="1"/>
</dbReference>
<dbReference type="PANTHER" id="PTHR15503">
    <property type="entry name" value="LDOC1 RELATED"/>
    <property type="match status" value="1"/>
</dbReference>
<dbReference type="InterPro" id="IPR024650">
    <property type="entry name" value="Peptidase_A2B"/>
</dbReference>
<dbReference type="KEGG" id="tgb:HG536_0G03400"/>
<evidence type="ECO:0000313" key="4">
    <source>
        <dbReference type="EMBL" id="QLL34478.1"/>
    </source>
</evidence>
<evidence type="ECO:0000259" key="3">
    <source>
        <dbReference type="PROSITE" id="PS50175"/>
    </source>
</evidence>